<dbReference type="InterPro" id="IPR011009">
    <property type="entry name" value="Kinase-like_dom_sf"/>
</dbReference>
<dbReference type="SUPFAM" id="SSF56112">
    <property type="entry name" value="Protein kinase-like (PK-like)"/>
    <property type="match status" value="1"/>
</dbReference>
<keyword evidence="3" id="KW-0067">ATP-binding</keyword>
<proteinExistence type="inferred from homology"/>
<dbReference type="EMBL" id="RBNJ01000703">
    <property type="protein sequence ID" value="RUS34163.1"/>
    <property type="molecule type" value="Genomic_DNA"/>
</dbReference>
<name>A0A433QWH2_9FUNG</name>
<evidence type="ECO:0000256" key="1">
    <source>
        <dbReference type="ARBA" id="ARBA00008874"/>
    </source>
</evidence>
<feature type="domain" description="Protein kinase" evidence="4">
    <location>
        <begin position="38"/>
        <end position="236"/>
    </location>
</feature>
<evidence type="ECO:0000313" key="5">
    <source>
        <dbReference type="EMBL" id="RUS34163.1"/>
    </source>
</evidence>
<dbReference type="InterPro" id="IPR001245">
    <property type="entry name" value="Ser-Thr/Tyr_kinase_cat_dom"/>
</dbReference>
<evidence type="ECO:0000259" key="4">
    <source>
        <dbReference type="SMART" id="SM00220"/>
    </source>
</evidence>
<dbReference type="GO" id="GO:0005524">
    <property type="term" value="F:ATP binding"/>
    <property type="evidence" value="ECO:0007669"/>
    <property type="project" value="UniProtKB-KW"/>
</dbReference>
<dbReference type="PANTHER" id="PTHR45832">
    <property type="entry name" value="SERINE/THREONINE-PROTEIN KINASE SAMKA-RELATED-RELATED"/>
    <property type="match status" value="1"/>
</dbReference>
<feature type="non-terminal residue" evidence="5">
    <location>
        <position position="339"/>
    </location>
</feature>
<evidence type="ECO:0000256" key="2">
    <source>
        <dbReference type="ARBA" id="ARBA00022741"/>
    </source>
</evidence>
<comment type="similarity">
    <text evidence="1">Belongs to the protein kinase superfamily. STE Ser/Thr protein kinase family. STE20 subfamily.</text>
</comment>
<reference evidence="5 6" key="1">
    <citation type="journal article" date="2018" name="New Phytol.">
        <title>Phylogenomics of Endogonaceae and evolution of mycorrhizas within Mucoromycota.</title>
        <authorList>
            <person name="Chang Y."/>
            <person name="Desiro A."/>
            <person name="Na H."/>
            <person name="Sandor L."/>
            <person name="Lipzen A."/>
            <person name="Clum A."/>
            <person name="Barry K."/>
            <person name="Grigoriev I.V."/>
            <person name="Martin F.M."/>
            <person name="Stajich J.E."/>
            <person name="Smith M.E."/>
            <person name="Bonito G."/>
            <person name="Spatafora J.W."/>
        </authorList>
    </citation>
    <scope>NUCLEOTIDE SEQUENCE [LARGE SCALE GENOMIC DNA]</scope>
    <source>
        <strain evidence="5 6">AD002</strain>
    </source>
</reference>
<sequence length="339" mass="38066">MTTLLKLSLRKFEGVPKHFSNPQLIYSGLSEKPTWPSAHGGVFHCRESDGAPQNVAVKKYIEGSKDEKLIESEIITMTKHPHPNILKLQSIYIYEGCVFLVTPYYNGGTLQKYCLDNSVALLQMVFILKRVRLMPCIPCNDQLVLCDIVCVPEIILSCPSFLPSGPHKYLSSWQALRKYISAAGSILKRTIIEQGRPHYPQNMDTRLVDFVDRCLEPDCYQRASANELLKVGHIILCKHTFFILFSGAIPNIQRAYGTDAVCLFDSVLLVHQPSIASCLPIAKSPYFRYDLTEPLIASTTQTTSPQQKALTANIPERPESSAANTPQTPNFDLWLDEYA</sequence>
<dbReference type="Proteomes" id="UP000274822">
    <property type="component" value="Unassembled WGS sequence"/>
</dbReference>
<accession>A0A433QWH2</accession>
<dbReference type="AlphaFoldDB" id="A0A433QWH2"/>
<comment type="caution">
    <text evidence="5">The sequence shown here is derived from an EMBL/GenBank/DDBJ whole genome shotgun (WGS) entry which is preliminary data.</text>
</comment>
<organism evidence="5 6">
    <name type="scientific">Jimgerdemannia flammicorona</name>
    <dbReference type="NCBI Taxonomy" id="994334"/>
    <lineage>
        <taxon>Eukaryota</taxon>
        <taxon>Fungi</taxon>
        <taxon>Fungi incertae sedis</taxon>
        <taxon>Mucoromycota</taxon>
        <taxon>Mucoromycotina</taxon>
        <taxon>Endogonomycetes</taxon>
        <taxon>Endogonales</taxon>
        <taxon>Endogonaceae</taxon>
        <taxon>Jimgerdemannia</taxon>
    </lineage>
</organism>
<dbReference type="Pfam" id="PF07714">
    <property type="entry name" value="PK_Tyr_Ser-Thr"/>
    <property type="match status" value="1"/>
</dbReference>
<dbReference type="Gene3D" id="1.10.510.10">
    <property type="entry name" value="Transferase(Phosphotransferase) domain 1"/>
    <property type="match status" value="1"/>
</dbReference>
<dbReference type="PANTHER" id="PTHR45832:SF22">
    <property type="entry name" value="SERINE_THREONINE-PROTEIN KINASE SAMKA-RELATED"/>
    <property type="match status" value="1"/>
</dbReference>
<dbReference type="InterPro" id="IPR000719">
    <property type="entry name" value="Prot_kinase_dom"/>
</dbReference>
<keyword evidence="2" id="KW-0547">Nucleotide-binding</keyword>
<dbReference type="InterPro" id="IPR051931">
    <property type="entry name" value="PAK3-like"/>
</dbReference>
<protein>
    <recommendedName>
        <fullName evidence="4">Protein kinase domain-containing protein</fullName>
    </recommendedName>
</protein>
<dbReference type="SMART" id="SM00220">
    <property type="entry name" value="S_TKc"/>
    <property type="match status" value="1"/>
</dbReference>
<evidence type="ECO:0000256" key="3">
    <source>
        <dbReference type="ARBA" id="ARBA00022840"/>
    </source>
</evidence>
<keyword evidence="6" id="KW-1185">Reference proteome</keyword>
<evidence type="ECO:0000313" key="6">
    <source>
        <dbReference type="Proteomes" id="UP000274822"/>
    </source>
</evidence>
<dbReference type="GO" id="GO:0004672">
    <property type="term" value="F:protein kinase activity"/>
    <property type="evidence" value="ECO:0007669"/>
    <property type="project" value="InterPro"/>
</dbReference>
<gene>
    <name evidence="5" type="ORF">BC938DRAFT_482202</name>
</gene>